<reference evidence="1 2" key="1">
    <citation type="submission" date="2014-11" db="EMBL/GenBank/DDBJ databases">
        <title>Draft Genome Sequences of Paenibacillus polymyxa NRRL B-30509 and Paenibacillus terrae NRRL B-30644, Strains from a Poultry Environment that Produce Tridecaptin A and Paenicidins.</title>
        <authorList>
            <person name="van Belkum M.J."/>
            <person name="Lohans C.T."/>
            <person name="Vederas J.C."/>
        </authorList>
    </citation>
    <scope>NUCLEOTIDE SEQUENCE [LARGE SCALE GENOMIC DNA]</scope>
    <source>
        <strain evidence="1 2">NRRL B-30644</strain>
    </source>
</reference>
<protein>
    <submittedName>
        <fullName evidence="1">Uncharacterized protein</fullName>
    </submittedName>
</protein>
<dbReference type="OrthoDB" id="2670607at2"/>
<dbReference type="Proteomes" id="UP000032534">
    <property type="component" value="Unassembled WGS sequence"/>
</dbReference>
<evidence type="ECO:0000313" key="2">
    <source>
        <dbReference type="Proteomes" id="UP000032534"/>
    </source>
</evidence>
<accession>A0A0D7WW50</accession>
<evidence type="ECO:0000313" key="1">
    <source>
        <dbReference type="EMBL" id="KJD43385.1"/>
    </source>
</evidence>
<proteinExistence type="predicted"/>
<comment type="caution">
    <text evidence="1">The sequence shown here is derived from an EMBL/GenBank/DDBJ whole genome shotgun (WGS) entry which is preliminary data.</text>
</comment>
<dbReference type="PATRIC" id="fig|159743.3.peg.5131"/>
<organism evidence="1 2">
    <name type="scientific">Paenibacillus terrae</name>
    <dbReference type="NCBI Taxonomy" id="159743"/>
    <lineage>
        <taxon>Bacteria</taxon>
        <taxon>Bacillati</taxon>
        <taxon>Bacillota</taxon>
        <taxon>Bacilli</taxon>
        <taxon>Bacillales</taxon>
        <taxon>Paenibacillaceae</taxon>
        <taxon>Paenibacillus</taxon>
    </lineage>
</organism>
<dbReference type="RefSeq" id="WP_044648326.1">
    <property type="nucleotide sequence ID" value="NZ_JTHP01000059.1"/>
</dbReference>
<keyword evidence="2" id="KW-1185">Reference proteome</keyword>
<dbReference type="AlphaFoldDB" id="A0A0D7WW50"/>
<dbReference type="EMBL" id="JTHP01000059">
    <property type="protein sequence ID" value="KJD43385.1"/>
    <property type="molecule type" value="Genomic_DNA"/>
</dbReference>
<gene>
    <name evidence="1" type="ORF">QD47_23055</name>
</gene>
<sequence length="78" mass="8785">MKFELYSTYLFDEAIPLICIGIDNEEGLAALAPFYADDEDCLPELHCEDGVMVFNLAHSYKTLKPLNMNAKVTKIVVE</sequence>
<name>A0A0D7WW50_9BACL</name>